<gene>
    <name evidence="7" type="primary">ctaG</name>
    <name evidence="7" type="ORF">EDM57_10230</name>
</gene>
<dbReference type="Pfam" id="PF09678">
    <property type="entry name" value="Caa3_CtaG"/>
    <property type="match status" value="1"/>
</dbReference>
<feature type="transmembrane region" description="Helical" evidence="6">
    <location>
        <begin position="267"/>
        <end position="289"/>
    </location>
</feature>
<feature type="transmembrane region" description="Helical" evidence="6">
    <location>
        <begin position="101"/>
        <end position="120"/>
    </location>
</feature>
<dbReference type="AlphaFoldDB" id="A0A3M8B311"/>
<evidence type="ECO:0000313" key="7">
    <source>
        <dbReference type="EMBL" id="RNB57682.1"/>
    </source>
</evidence>
<dbReference type="Proteomes" id="UP000268829">
    <property type="component" value="Unassembled WGS sequence"/>
</dbReference>
<sequence>MVTGEYSRKTEVTVLNLIDLTETFGFRATWNPELILLTALIGLAYFSLTGPLRRTFPEAKPVTLTQKLSFSIGLLLFYFGMGSPLNVAGHFLFSAHMLQQSILYLMMPLLLLAGTPSWLIRSLFYRKGLKRLLRVASHPITAILLFNALFSFYHMPVMLDMAMNNLAMHNLIHLVLLVTAILMWLPVIAPIPEIHRLSELQKLAYIFANGVLITPACALIIFSETALYSTYVNGPSMLCAPFFSAPIDKSMFAVPLVPLEDQRLGGIIMKLLQELTYGSVLAYVFAVWYRKEKNQPDDGLIPQ</sequence>
<protein>
    <submittedName>
        <fullName evidence="7">Cytochrome c oxidase assembly factor CtaG</fullName>
    </submittedName>
</protein>
<keyword evidence="3 6" id="KW-0812">Transmembrane</keyword>
<evidence type="ECO:0000256" key="3">
    <source>
        <dbReference type="ARBA" id="ARBA00022692"/>
    </source>
</evidence>
<keyword evidence="4 6" id="KW-1133">Transmembrane helix</keyword>
<dbReference type="InterPro" id="IPR019108">
    <property type="entry name" value="Caa3_assmbl_CtaG-rel"/>
</dbReference>
<keyword evidence="2" id="KW-1003">Cell membrane</keyword>
<evidence type="ECO:0000256" key="6">
    <source>
        <dbReference type="SAM" id="Phobius"/>
    </source>
</evidence>
<dbReference type="NCBIfam" id="TIGR02737">
    <property type="entry name" value="caa3_CtaG"/>
    <property type="match status" value="1"/>
</dbReference>
<keyword evidence="5 6" id="KW-0472">Membrane</keyword>
<feature type="transmembrane region" description="Helical" evidence="6">
    <location>
        <begin position="34"/>
        <end position="52"/>
    </location>
</feature>
<comment type="caution">
    <text evidence="7">The sequence shown here is derived from an EMBL/GenBank/DDBJ whole genome shotgun (WGS) entry which is preliminary data.</text>
</comment>
<evidence type="ECO:0000256" key="4">
    <source>
        <dbReference type="ARBA" id="ARBA00022989"/>
    </source>
</evidence>
<feature type="transmembrane region" description="Helical" evidence="6">
    <location>
        <begin position="172"/>
        <end position="191"/>
    </location>
</feature>
<feature type="transmembrane region" description="Helical" evidence="6">
    <location>
        <begin position="132"/>
        <end position="152"/>
    </location>
</feature>
<evidence type="ECO:0000256" key="2">
    <source>
        <dbReference type="ARBA" id="ARBA00022475"/>
    </source>
</evidence>
<organism evidence="7 8">
    <name type="scientific">Brevibacillus gelatini</name>
    <dbReference type="NCBI Taxonomy" id="1655277"/>
    <lineage>
        <taxon>Bacteria</taxon>
        <taxon>Bacillati</taxon>
        <taxon>Bacillota</taxon>
        <taxon>Bacilli</taxon>
        <taxon>Bacillales</taxon>
        <taxon>Paenibacillaceae</taxon>
        <taxon>Brevibacillus</taxon>
    </lineage>
</organism>
<proteinExistence type="predicted"/>
<evidence type="ECO:0000256" key="5">
    <source>
        <dbReference type="ARBA" id="ARBA00023136"/>
    </source>
</evidence>
<name>A0A3M8B311_9BACL</name>
<reference evidence="7 8" key="1">
    <citation type="submission" date="2018-10" db="EMBL/GenBank/DDBJ databases">
        <title>Phylogenomics of Brevibacillus.</title>
        <authorList>
            <person name="Dunlap C."/>
        </authorList>
    </citation>
    <scope>NUCLEOTIDE SEQUENCE [LARGE SCALE GENOMIC DNA]</scope>
    <source>
        <strain evidence="7 8">DSM 100115</strain>
    </source>
</reference>
<dbReference type="RefSeq" id="WP_122904665.1">
    <property type="nucleotide sequence ID" value="NZ_RHHS01000022.1"/>
</dbReference>
<dbReference type="EMBL" id="RHHS01000022">
    <property type="protein sequence ID" value="RNB57682.1"/>
    <property type="molecule type" value="Genomic_DNA"/>
</dbReference>
<evidence type="ECO:0000256" key="1">
    <source>
        <dbReference type="ARBA" id="ARBA00004651"/>
    </source>
</evidence>
<evidence type="ECO:0000313" key="8">
    <source>
        <dbReference type="Proteomes" id="UP000268829"/>
    </source>
</evidence>
<keyword evidence="8" id="KW-1185">Reference proteome</keyword>
<dbReference type="GO" id="GO:0005886">
    <property type="term" value="C:plasma membrane"/>
    <property type="evidence" value="ECO:0007669"/>
    <property type="project" value="UniProtKB-SubCell"/>
</dbReference>
<comment type="subcellular location">
    <subcellularLocation>
        <location evidence="1">Cell membrane</location>
        <topology evidence="1">Multi-pass membrane protein</topology>
    </subcellularLocation>
</comment>
<dbReference type="InterPro" id="IPR014108">
    <property type="entry name" value="Caa3-assmbl_CtaG"/>
</dbReference>
<accession>A0A3M8B311</accession>
<dbReference type="OrthoDB" id="128422at2"/>
<feature type="transmembrane region" description="Helical" evidence="6">
    <location>
        <begin position="203"/>
        <end position="222"/>
    </location>
</feature>